<keyword evidence="4" id="KW-1185">Reference proteome</keyword>
<evidence type="ECO:0000313" key="4">
    <source>
        <dbReference type="Proteomes" id="UP001595823"/>
    </source>
</evidence>
<proteinExistence type="predicted"/>
<name>A0ABV8TSC5_9ACTN</name>
<reference evidence="4" key="1">
    <citation type="journal article" date="2019" name="Int. J. Syst. Evol. Microbiol.">
        <title>The Global Catalogue of Microorganisms (GCM) 10K type strain sequencing project: providing services to taxonomists for standard genome sequencing and annotation.</title>
        <authorList>
            <consortium name="The Broad Institute Genomics Platform"/>
            <consortium name="The Broad Institute Genome Sequencing Center for Infectious Disease"/>
            <person name="Wu L."/>
            <person name="Ma J."/>
        </authorList>
    </citation>
    <scope>NUCLEOTIDE SEQUENCE [LARGE SCALE GENOMIC DNA]</scope>
    <source>
        <strain evidence="4">IBRC-M 10908</strain>
    </source>
</reference>
<protein>
    <submittedName>
        <fullName evidence="3">IS110 family transposase</fullName>
    </submittedName>
</protein>
<evidence type="ECO:0000259" key="2">
    <source>
        <dbReference type="Pfam" id="PF02371"/>
    </source>
</evidence>
<feature type="domain" description="Transposase IS116/IS110/IS902 C-terminal" evidence="2">
    <location>
        <begin position="234"/>
        <end position="317"/>
    </location>
</feature>
<dbReference type="Proteomes" id="UP001595823">
    <property type="component" value="Unassembled WGS sequence"/>
</dbReference>
<dbReference type="InterPro" id="IPR002525">
    <property type="entry name" value="Transp_IS110-like_N"/>
</dbReference>
<dbReference type="PANTHER" id="PTHR33055">
    <property type="entry name" value="TRANSPOSASE FOR INSERTION SEQUENCE ELEMENT IS1111A"/>
    <property type="match status" value="1"/>
</dbReference>
<dbReference type="EMBL" id="JBHSDK010000001">
    <property type="protein sequence ID" value="MFC4333582.1"/>
    <property type="molecule type" value="Genomic_DNA"/>
</dbReference>
<dbReference type="Pfam" id="PF02371">
    <property type="entry name" value="Transposase_20"/>
    <property type="match status" value="1"/>
</dbReference>
<evidence type="ECO:0000313" key="3">
    <source>
        <dbReference type="EMBL" id="MFC4333582.1"/>
    </source>
</evidence>
<dbReference type="RefSeq" id="WP_380617323.1">
    <property type="nucleotide sequence ID" value="NZ_JBHSDK010000001.1"/>
</dbReference>
<organism evidence="3 4">
    <name type="scientific">Salininema proteolyticum</name>
    <dbReference type="NCBI Taxonomy" id="1607685"/>
    <lineage>
        <taxon>Bacteria</taxon>
        <taxon>Bacillati</taxon>
        <taxon>Actinomycetota</taxon>
        <taxon>Actinomycetes</taxon>
        <taxon>Glycomycetales</taxon>
        <taxon>Glycomycetaceae</taxon>
        <taxon>Salininema</taxon>
    </lineage>
</organism>
<comment type="caution">
    <text evidence="3">The sequence shown here is derived from an EMBL/GenBank/DDBJ whole genome shotgun (WGS) entry which is preliminary data.</text>
</comment>
<sequence length="354" mass="38085">MAALPSAPPLSGHLVIGIDTHKHLHVAAALDTIAGPQDSLTFTNDSDGYAQLTQWAADLGQVIAFGIEGTGSYGQTLTRYLHQQGCRVIEVNRPDRAARARKGKSDAVDAENAARAVLSGLATATPKSADGAAEAIRRLKVAYNTGVKCRSQTMNALKNLLVHADEPLRNACAGLSAPKLARKLSRLRPGPTGGPDQAARVGLRSLARRWIVLDEEVHDLTAQIEALVQSHAPELLEVFGIGPDVAAEILIVVGDNPDRINSEAALAKIAGACPIPAGSGKTDGRHRLNRGGNRTLNSALYHVVLCRMRFHQPTKAYLARRMAEGKNKREIIRCLKRYVVREVYRVLKPDPTPT</sequence>
<dbReference type="PANTHER" id="PTHR33055:SF16">
    <property type="entry name" value="TRANSPOSASE FOR INSERTION SEQUENCE ELEMENT IS1547"/>
    <property type="match status" value="1"/>
</dbReference>
<feature type="domain" description="Transposase IS110-like N-terminal" evidence="1">
    <location>
        <begin position="16"/>
        <end position="162"/>
    </location>
</feature>
<dbReference type="InterPro" id="IPR003346">
    <property type="entry name" value="Transposase_20"/>
</dbReference>
<dbReference type="Pfam" id="PF01548">
    <property type="entry name" value="DEDD_Tnp_IS110"/>
    <property type="match status" value="1"/>
</dbReference>
<dbReference type="InterPro" id="IPR047650">
    <property type="entry name" value="Transpos_IS110"/>
</dbReference>
<gene>
    <name evidence="3" type="ORF">ACFPET_00005</name>
</gene>
<evidence type="ECO:0000259" key="1">
    <source>
        <dbReference type="Pfam" id="PF01548"/>
    </source>
</evidence>
<dbReference type="NCBIfam" id="NF033542">
    <property type="entry name" value="transpos_IS110"/>
    <property type="match status" value="1"/>
</dbReference>
<accession>A0ABV8TSC5</accession>